<dbReference type="SUPFAM" id="SSF57756">
    <property type="entry name" value="Retrovirus zinc finger-like domains"/>
    <property type="match status" value="1"/>
</dbReference>
<dbReference type="InterPro" id="IPR001878">
    <property type="entry name" value="Znf_CCHC"/>
</dbReference>
<comment type="caution">
    <text evidence="6">The sequence shown here is derived from an EMBL/GenBank/DDBJ whole genome shotgun (WGS) entry which is preliminary data.</text>
</comment>
<dbReference type="InterPro" id="IPR013103">
    <property type="entry name" value="RVT_2"/>
</dbReference>
<dbReference type="InterPro" id="IPR012337">
    <property type="entry name" value="RNaseH-like_sf"/>
</dbReference>
<feature type="coiled-coil region" evidence="3">
    <location>
        <begin position="283"/>
        <end position="310"/>
    </location>
</feature>
<sequence>IVSLVVTLDPSRLATTLNRLERSIQIGIHKWYQSLKRNSEFQSLLSQLKIHGAGVSTEDANHKFLKSLPSFWSQASLIMRTKPGVETLSFNDLYNNLRVFEPDVKGSIASSSSIQNVAFVSSDNTSSTNEVSTAYGVSTSFGHNSQREGSSSYTDELVAMIFMRLKKFYKKTWRKLQFDAKEPVGFDKTKVECFNCHNTEHFARECRSKGNQESGRRDTGNTGYKARDNGRRPTKHDEPKAMVTIDGDGVDWTSHAEDDIENYALMVFNFSNSGSDTEVTFCSKECEESYAKLKKIYDEQREQLGDASIEIQAYTLALKSFTHLIRDCDFHEKRMAKQVELNKSKDKGNGQRNDKPMWNNVQRLNHQNKFVPTAILTKTGKFPINAARQKNSSQAASTSIVRKVNTARPIVNEIKPRNNVYKSHSPIRKPFNRTTTPKANFANHKVNTAGDKTDDPQQTLNRKGIVDSGRFRHMTRNKAYLVEYQEFNDGRVAFGGSKGIKREYSNARTLQQNRVAERKNRTLIEAARTMLADLFLPNTFWAEAVSTACYVLNRALVTTPQNKTPYELITGKIPIIIYIRHFGCHVTILNTIDHLGKFEEKSDKGFLVGYSLNSKAFRPVTTKNKANKIAGPKEANNSAGTQDNIDAGNSKMKAKPTQEYVILPLWSSYTSTVKSSEAKNVGEKPNRDIGSKTNKDPVDQEDQTFLEELERLKRQENEADDAAKTLRKKFAQSTKDLLLQAGAARASSTNYVNTVSTPVNTASPLRNVSIAGPSYPDLSNYANQDDSQIPGLKDIYEVPSDGIFTSASYDNKGAVDDFTNLKSTMNVSPIPQSMIHSIHPTTQILEDPNSAVQTRSKVKKSLVAHAFVEPKKISQALEDESWVDAMQEELLQFKTQKSAFLYGKINEEVYVSQPPGFIDPKFPKKVYKVVKALYGLHQAPRAWYATLSTFLVKQKEDGIFISQDKYVAKILKKFDFMSVKTVSTPIETHKPLVNDEEAADVDVTLKTSHLYAVKRIFRRLISWQCKKPKIMATSTTEAEYVAAANCLKNPVFHSKTKHIEIRHHFIRDAYEKKLIHVLKIHTDDNVVDLLTKAFNVSRQKVSTARPKLSTARPKLSTARQKLVPLVSQTVNNVSQIKATVSGQTVLISESSIRRDLLFNNDNGIDCLTVADIYENLPLIGSKSTSWDQFPTNVTSAVICLAIDRTFNFSKMIFNGHVTPLFPTMLVPAAVEEGEENTRNTRNTLEGIGGSEGDQVGKKELVSKQGRKNDKPGPTLDDSAFDDLDADLVHGMDYMETKEAVNEGMTSSKTEQLNVTNDTMIIEEKGSGEKGGSTKDPVSTAVPKFSTAVPEEVDIAMPEVSTASILADSTAHPTPTTVFEDEDIFLVDALVMLSDKTKLKGVEINEIKDTDRPAKSILTLKPLPTIDPKDKCKGILEKEPEPVNVKSKGQDEAKVAMDEEVARKLDEHIQSELERKRVVEEEATNASLIRVYDEIQARINADSIVAARLQEEEREKFAAKESAKFLHDTVVAQRKFIAEQRASAIRNKPHTKSQLRSQMMTYLRHVGGYKHAQLNRKNFKEIHVLYVRQKKYVQDFVLIDYAKDKRRIEEMSKKVAGEDTSTKRKGGTRMKRMSKRKKTDSDLEEEQHLKTFLKIVPNEEGIIDYEVLEKIFLIINWESKFYHYDIHRAKASNTGSLDLMERFETTTPEGVDLVLWGDLRIMFEANVEDESGRVKKDGIYPLTKETLERMMPLKLIAESASDGAYNLLSIIQKHIDESESYDGSEKDL</sequence>
<dbReference type="GO" id="GO:0003676">
    <property type="term" value="F:nucleic acid binding"/>
    <property type="evidence" value="ECO:0007669"/>
    <property type="project" value="InterPro"/>
</dbReference>
<gene>
    <name evidence="6" type="ORF">Tci_026038</name>
</gene>
<feature type="compositionally biased region" description="Basic and acidic residues" evidence="4">
    <location>
        <begin position="676"/>
        <end position="698"/>
    </location>
</feature>
<keyword evidence="2" id="KW-0378">Hydrolase</keyword>
<feature type="region of interest" description="Disordered" evidence="4">
    <location>
        <begin position="205"/>
        <end position="241"/>
    </location>
</feature>
<feature type="compositionally biased region" description="Basic and acidic residues" evidence="4">
    <location>
        <begin position="1612"/>
        <end position="1621"/>
    </location>
</feature>
<feature type="compositionally biased region" description="Polar residues" evidence="4">
    <location>
        <begin position="635"/>
        <end position="644"/>
    </location>
</feature>
<keyword evidence="3" id="KW-0175">Coiled coil</keyword>
<feature type="domain" description="CCHC-type" evidence="5">
    <location>
        <begin position="192"/>
        <end position="208"/>
    </location>
</feature>
<dbReference type="GO" id="GO:0016787">
    <property type="term" value="F:hydrolase activity"/>
    <property type="evidence" value="ECO:0007669"/>
    <property type="project" value="UniProtKB-KW"/>
</dbReference>
<keyword evidence="1" id="KW-0479">Metal-binding</keyword>
<feature type="compositionally biased region" description="Basic and acidic residues" evidence="4">
    <location>
        <begin position="205"/>
        <end position="240"/>
    </location>
</feature>
<dbReference type="SMART" id="SM00343">
    <property type="entry name" value="ZnF_C2HC"/>
    <property type="match status" value="1"/>
</dbReference>
<evidence type="ECO:0000256" key="4">
    <source>
        <dbReference type="SAM" id="MobiDB-lite"/>
    </source>
</evidence>
<evidence type="ECO:0000256" key="1">
    <source>
        <dbReference type="ARBA" id="ARBA00022723"/>
    </source>
</evidence>
<evidence type="ECO:0000256" key="2">
    <source>
        <dbReference type="ARBA" id="ARBA00022801"/>
    </source>
</evidence>
<dbReference type="Pfam" id="PF07727">
    <property type="entry name" value="RVT_2"/>
    <property type="match status" value="1"/>
</dbReference>
<feature type="region of interest" description="Disordered" evidence="4">
    <location>
        <begin position="674"/>
        <end position="701"/>
    </location>
</feature>
<evidence type="ECO:0000256" key="3">
    <source>
        <dbReference type="SAM" id="Coils"/>
    </source>
</evidence>
<feature type="non-terminal residue" evidence="6">
    <location>
        <position position="1"/>
    </location>
</feature>
<feature type="region of interest" description="Disordered" evidence="4">
    <location>
        <begin position="623"/>
        <end position="653"/>
    </location>
</feature>
<dbReference type="PANTHER" id="PTHR42648:SF21">
    <property type="entry name" value="CYSTEINE-RICH RLK (RECEPTOR-LIKE PROTEIN KINASE) 8"/>
    <property type="match status" value="1"/>
</dbReference>
<dbReference type="EMBL" id="BKCJ010003270">
    <property type="protein sequence ID" value="GEU54060.1"/>
    <property type="molecule type" value="Genomic_DNA"/>
</dbReference>
<evidence type="ECO:0000313" key="6">
    <source>
        <dbReference type="EMBL" id="GEU54060.1"/>
    </source>
</evidence>
<feature type="region of interest" description="Disordered" evidence="4">
    <location>
        <begin position="1612"/>
        <end position="1640"/>
    </location>
</feature>
<feature type="region of interest" description="Disordered" evidence="4">
    <location>
        <begin position="1232"/>
        <end position="1256"/>
    </location>
</feature>
<reference evidence="6" key="1">
    <citation type="journal article" date="2019" name="Sci. Rep.">
        <title>Draft genome of Tanacetum cinerariifolium, the natural source of mosquito coil.</title>
        <authorList>
            <person name="Yamashiro T."/>
            <person name="Shiraishi A."/>
            <person name="Satake H."/>
            <person name="Nakayama K."/>
        </authorList>
    </citation>
    <scope>NUCLEOTIDE SEQUENCE</scope>
</reference>
<dbReference type="InterPro" id="IPR036397">
    <property type="entry name" value="RNaseH_sf"/>
</dbReference>
<dbReference type="CDD" id="cd09272">
    <property type="entry name" value="RNase_HI_RT_Ty1"/>
    <property type="match status" value="1"/>
</dbReference>
<protein>
    <submittedName>
        <fullName evidence="6">Ribonuclease H-like domain-containing protein</fullName>
    </submittedName>
</protein>
<accession>A0A6L2KZ34</accession>
<dbReference type="GO" id="GO:0008270">
    <property type="term" value="F:zinc ion binding"/>
    <property type="evidence" value="ECO:0007669"/>
    <property type="project" value="InterPro"/>
</dbReference>
<proteinExistence type="predicted"/>
<dbReference type="SUPFAM" id="SSF53098">
    <property type="entry name" value="Ribonuclease H-like"/>
    <property type="match status" value="1"/>
</dbReference>
<dbReference type="PANTHER" id="PTHR42648">
    <property type="entry name" value="TRANSPOSASE, PUTATIVE-RELATED"/>
    <property type="match status" value="1"/>
</dbReference>
<dbReference type="InterPro" id="IPR036875">
    <property type="entry name" value="Znf_CCHC_sf"/>
</dbReference>
<feature type="compositionally biased region" description="Basic and acidic residues" evidence="4">
    <location>
        <begin position="1261"/>
        <end position="1270"/>
    </location>
</feature>
<dbReference type="Gene3D" id="3.30.420.10">
    <property type="entry name" value="Ribonuclease H-like superfamily/Ribonuclease H"/>
    <property type="match status" value="1"/>
</dbReference>
<dbReference type="InterPro" id="IPR039537">
    <property type="entry name" value="Retrotran_Ty1/copia-like"/>
</dbReference>
<organism evidence="6">
    <name type="scientific">Tanacetum cinerariifolium</name>
    <name type="common">Dalmatian daisy</name>
    <name type="synonym">Chrysanthemum cinerariifolium</name>
    <dbReference type="NCBI Taxonomy" id="118510"/>
    <lineage>
        <taxon>Eukaryota</taxon>
        <taxon>Viridiplantae</taxon>
        <taxon>Streptophyta</taxon>
        <taxon>Embryophyta</taxon>
        <taxon>Tracheophyta</taxon>
        <taxon>Spermatophyta</taxon>
        <taxon>Magnoliopsida</taxon>
        <taxon>eudicotyledons</taxon>
        <taxon>Gunneridae</taxon>
        <taxon>Pentapetalae</taxon>
        <taxon>asterids</taxon>
        <taxon>campanulids</taxon>
        <taxon>Asterales</taxon>
        <taxon>Asteraceae</taxon>
        <taxon>Asteroideae</taxon>
        <taxon>Anthemideae</taxon>
        <taxon>Anthemidinae</taxon>
        <taxon>Tanacetum</taxon>
    </lineage>
</organism>
<feature type="region of interest" description="Disordered" evidence="4">
    <location>
        <begin position="1261"/>
        <end position="1280"/>
    </location>
</feature>
<evidence type="ECO:0000259" key="5">
    <source>
        <dbReference type="SMART" id="SM00343"/>
    </source>
</evidence>
<feature type="compositionally biased region" description="Basic residues" evidence="4">
    <location>
        <begin position="1622"/>
        <end position="1637"/>
    </location>
</feature>
<name>A0A6L2KZ34_TANCI</name>